<dbReference type="PATRIC" id="fig|1128398.3.peg.1809"/>
<dbReference type="HOGENOM" id="CLU_019532_2_0_9"/>
<evidence type="ECO:0000256" key="2">
    <source>
        <dbReference type="ARBA" id="ARBA00008290"/>
    </source>
</evidence>
<dbReference type="SUPFAM" id="SSF101821">
    <property type="entry name" value="Aminopeptidase/glucanase lid domain"/>
    <property type="match status" value="1"/>
</dbReference>
<name>K0AZR5_GOTA9</name>
<dbReference type="GO" id="GO:0004177">
    <property type="term" value="F:aminopeptidase activity"/>
    <property type="evidence" value="ECO:0007669"/>
    <property type="project" value="UniProtKB-KW"/>
</dbReference>
<dbReference type="Pfam" id="PF02127">
    <property type="entry name" value="Peptidase_M18"/>
    <property type="match status" value="1"/>
</dbReference>
<dbReference type="InterPro" id="IPR001948">
    <property type="entry name" value="Peptidase_M18"/>
</dbReference>
<dbReference type="PANTHER" id="PTHR28570">
    <property type="entry name" value="ASPARTYL AMINOPEPTIDASE"/>
    <property type="match status" value="1"/>
</dbReference>
<protein>
    <recommendedName>
        <fullName evidence="10">M18 family aminopeptidase</fullName>
        <ecNumber evidence="10">3.4.11.-</ecNumber>
    </recommendedName>
</protein>
<dbReference type="KEGG" id="cad:Curi_c17620"/>
<dbReference type="GO" id="GO:0008237">
    <property type="term" value="F:metallopeptidase activity"/>
    <property type="evidence" value="ECO:0007669"/>
    <property type="project" value="UniProtKB-KW"/>
</dbReference>
<evidence type="ECO:0000256" key="6">
    <source>
        <dbReference type="ARBA" id="ARBA00022801"/>
    </source>
</evidence>
<dbReference type="eggNOG" id="COG1362">
    <property type="taxonomic scope" value="Bacteria"/>
</dbReference>
<dbReference type="PRINTS" id="PR00932">
    <property type="entry name" value="AMINO1PTASE"/>
</dbReference>
<dbReference type="EMBL" id="CP003326">
    <property type="protein sequence ID" value="AFS78769.1"/>
    <property type="molecule type" value="Genomic_DNA"/>
</dbReference>
<gene>
    <name evidence="11" type="primary">apeB</name>
    <name evidence="11" type="ordered locus">Curi_c17620</name>
</gene>
<evidence type="ECO:0000256" key="5">
    <source>
        <dbReference type="ARBA" id="ARBA00022723"/>
    </source>
</evidence>
<evidence type="ECO:0000256" key="10">
    <source>
        <dbReference type="RuleBase" id="RU004387"/>
    </source>
</evidence>
<dbReference type="AlphaFoldDB" id="K0AZR5"/>
<keyword evidence="8 9" id="KW-0482">Metalloprotease</keyword>
<dbReference type="OrthoDB" id="9764268at2"/>
<keyword evidence="6 9" id="KW-0378">Hydrolase</keyword>
<dbReference type="Proteomes" id="UP000006094">
    <property type="component" value="Chromosome"/>
</dbReference>
<dbReference type="STRING" id="1128398.Curi_c17620"/>
<accession>K0AZR5</accession>
<evidence type="ECO:0000256" key="4">
    <source>
        <dbReference type="ARBA" id="ARBA00022670"/>
    </source>
</evidence>
<organism evidence="11 12">
    <name type="scientific">Gottschalkia acidurici (strain ATCC 7906 / DSM 604 / BCRC 14475 / CIP 104303 / KCTC 5404 / NCIMB 10678 / 9a)</name>
    <name type="common">Clostridium acidurici</name>
    <dbReference type="NCBI Taxonomy" id="1128398"/>
    <lineage>
        <taxon>Bacteria</taxon>
        <taxon>Bacillati</taxon>
        <taxon>Bacillota</taxon>
        <taxon>Tissierellia</taxon>
        <taxon>Tissierellales</taxon>
        <taxon>Gottschalkiaceae</taxon>
        <taxon>Gottschalkia</taxon>
    </lineage>
</organism>
<dbReference type="EC" id="3.4.11.-" evidence="10"/>
<dbReference type="GO" id="GO:0006508">
    <property type="term" value="P:proteolysis"/>
    <property type="evidence" value="ECO:0007669"/>
    <property type="project" value="UniProtKB-KW"/>
</dbReference>
<dbReference type="Gene3D" id="2.30.250.10">
    <property type="entry name" value="Aminopeptidase i, Domain 2"/>
    <property type="match status" value="1"/>
</dbReference>
<keyword evidence="3 9" id="KW-0031">Aminopeptidase</keyword>
<evidence type="ECO:0000256" key="9">
    <source>
        <dbReference type="RuleBase" id="RU004386"/>
    </source>
</evidence>
<evidence type="ECO:0000313" key="12">
    <source>
        <dbReference type="Proteomes" id="UP000006094"/>
    </source>
</evidence>
<sequence>MTREIEFAQDLINFIYDSPSAFHVVENIKNILLDKGFQELKLRDRWNVQRGRKYFTTKNDSSIIAFTVGEGSLEEHGFRIIGSHTDFPNFKIKPNPEIVSEKSYLKLNTEVYGGPILNTWLDRPLSIAGRVTLKSEDVLYPVSKNINIRKPLMIIPNLSIHMNRNVNEGIKLSKQKDMLPLVSMINDNLEKDNFLINLLSEELNVSKEDIIDFDLYLYEFDKGSIVGLNNDFISCGRLDNLAMVHASINALLEAGVSKSTNVAVCFDNEEIGSSTKQGADSPMLKTILERISISLGKDKEDFYRSLYSSFIISADMAHAVHPNSPEKHDLTNRPILNKGPVIKISANQSYTTDSDSNTVYELICKNSGVPVQKFVNHSDQRGGSTIGPINSTHLDIRSVDMGNPVLGMHSIRELGGVDDHYYTKKLLKSFIGYSLKND</sequence>
<evidence type="ECO:0000256" key="7">
    <source>
        <dbReference type="ARBA" id="ARBA00022833"/>
    </source>
</evidence>
<dbReference type="PANTHER" id="PTHR28570:SF3">
    <property type="entry name" value="ASPARTYL AMINOPEPTIDASE"/>
    <property type="match status" value="1"/>
</dbReference>
<comment type="cofactor">
    <cofactor evidence="1 10">
        <name>Zn(2+)</name>
        <dbReference type="ChEBI" id="CHEBI:29105"/>
    </cofactor>
</comment>
<keyword evidence="5 9" id="KW-0479">Metal-binding</keyword>
<evidence type="ECO:0000256" key="8">
    <source>
        <dbReference type="ARBA" id="ARBA00023049"/>
    </source>
</evidence>
<keyword evidence="7 9" id="KW-0862">Zinc</keyword>
<reference evidence="11 12" key="1">
    <citation type="journal article" date="2012" name="PLoS ONE">
        <title>The purine-utilizing bacterium Clostridium acidurici 9a: a genome-guided metabolic reconsideration.</title>
        <authorList>
            <person name="Hartwich K."/>
            <person name="Poehlein A."/>
            <person name="Daniel R."/>
        </authorList>
    </citation>
    <scope>NUCLEOTIDE SEQUENCE [LARGE SCALE GENOMIC DNA]</scope>
    <source>
        <strain evidence="12">ATCC 7906 / DSM 604 / BCRC 14475 / CIP 104303 / KCTC 5404 / NCIMB 10678 / 9a</strain>
    </source>
</reference>
<evidence type="ECO:0000256" key="3">
    <source>
        <dbReference type="ARBA" id="ARBA00022438"/>
    </source>
</evidence>
<dbReference type="GO" id="GO:0005737">
    <property type="term" value="C:cytoplasm"/>
    <property type="evidence" value="ECO:0007669"/>
    <property type="project" value="UniProtKB-ARBA"/>
</dbReference>
<evidence type="ECO:0000256" key="1">
    <source>
        <dbReference type="ARBA" id="ARBA00001947"/>
    </source>
</evidence>
<dbReference type="CDD" id="cd05658">
    <property type="entry name" value="M18_DAP"/>
    <property type="match status" value="1"/>
</dbReference>
<keyword evidence="4 9" id="KW-0645">Protease</keyword>
<dbReference type="Gene3D" id="3.40.630.10">
    <property type="entry name" value="Zn peptidases"/>
    <property type="match status" value="1"/>
</dbReference>
<dbReference type="NCBIfam" id="NF002759">
    <property type="entry name" value="PRK02813.1"/>
    <property type="match status" value="1"/>
</dbReference>
<dbReference type="GO" id="GO:0008270">
    <property type="term" value="F:zinc ion binding"/>
    <property type="evidence" value="ECO:0007669"/>
    <property type="project" value="InterPro"/>
</dbReference>
<keyword evidence="12" id="KW-1185">Reference proteome</keyword>
<comment type="similarity">
    <text evidence="2 9">Belongs to the peptidase M18 family.</text>
</comment>
<dbReference type="InterPro" id="IPR023358">
    <property type="entry name" value="Peptidase_M18_dom2"/>
</dbReference>
<proteinExistence type="inferred from homology"/>
<dbReference type="SUPFAM" id="SSF53187">
    <property type="entry name" value="Zn-dependent exopeptidases"/>
    <property type="match status" value="1"/>
</dbReference>
<dbReference type="RefSeq" id="WP_014967905.1">
    <property type="nucleotide sequence ID" value="NC_018664.1"/>
</dbReference>
<evidence type="ECO:0000313" key="11">
    <source>
        <dbReference type="EMBL" id="AFS78769.1"/>
    </source>
</evidence>